<evidence type="ECO:0000313" key="3">
    <source>
        <dbReference type="Proteomes" id="UP000191285"/>
    </source>
</evidence>
<feature type="compositionally biased region" description="Basic and acidic residues" evidence="1">
    <location>
        <begin position="113"/>
        <end position="122"/>
    </location>
</feature>
<reference evidence="3" key="1">
    <citation type="journal article" date="2017" name="Nat. Microbiol.">
        <title>Global analysis of biosynthetic gene clusters reveals vast potential of secondary metabolite production in Penicillium species.</title>
        <authorList>
            <person name="Nielsen J.C."/>
            <person name="Grijseels S."/>
            <person name="Prigent S."/>
            <person name="Ji B."/>
            <person name="Dainat J."/>
            <person name="Nielsen K.F."/>
            <person name="Frisvad J.C."/>
            <person name="Workman M."/>
            <person name="Nielsen J."/>
        </authorList>
    </citation>
    <scope>NUCLEOTIDE SEQUENCE [LARGE SCALE GENOMIC DNA]</scope>
    <source>
        <strain evidence="3">IBT 24891</strain>
    </source>
</reference>
<feature type="compositionally biased region" description="Gly residues" evidence="1">
    <location>
        <begin position="128"/>
        <end position="149"/>
    </location>
</feature>
<dbReference type="Proteomes" id="UP000191285">
    <property type="component" value="Unassembled WGS sequence"/>
</dbReference>
<evidence type="ECO:0000256" key="1">
    <source>
        <dbReference type="SAM" id="MobiDB-lite"/>
    </source>
</evidence>
<feature type="region of interest" description="Disordered" evidence="1">
    <location>
        <begin position="1"/>
        <end position="24"/>
    </location>
</feature>
<feature type="region of interest" description="Disordered" evidence="1">
    <location>
        <begin position="113"/>
        <end position="161"/>
    </location>
</feature>
<protein>
    <submittedName>
        <fullName evidence="2">Uncharacterized protein</fullName>
    </submittedName>
</protein>
<sequence>MENVKNNLPTTTSQSQEKPKQSYSEWAKDTYNSQYESWMPWIEDQYLKWFGKGDNKASYATKDSLSKTKVTGVDEVDQVQDDVSNVVGNQIGDKGVLSPVGQFVSKEGVNRVERGGKDESGEYVHAPSGGGGGGAGGGVGDKIGQGVQGGVSSLKGVLGGN</sequence>
<dbReference type="STRING" id="303698.A0A1V6SXY0"/>
<dbReference type="AlphaFoldDB" id="A0A1V6SXY0"/>
<proteinExistence type="predicted"/>
<feature type="compositionally biased region" description="Low complexity" evidence="1">
    <location>
        <begin position="150"/>
        <end position="161"/>
    </location>
</feature>
<evidence type="ECO:0000313" key="2">
    <source>
        <dbReference type="EMBL" id="OQE18589.1"/>
    </source>
</evidence>
<comment type="caution">
    <text evidence="2">The sequence shown here is derived from an EMBL/GenBank/DDBJ whole genome shotgun (WGS) entry which is preliminary data.</text>
</comment>
<dbReference type="OrthoDB" id="3001700at2759"/>
<accession>A0A1V6SXY0</accession>
<keyword evidence="3" id="KW-1185">Reference proteome</keyword>
<gene>
    <name evidence="2" type="ORF">PENSTE_c017G01859</name>
</gene>
<name>A0A1V6SXY0_9EURO</name>
<dbReference type="EMBL" id="MLKD01000017">
    <property type="protein sequence ID" value="OQE18589.1"/>
    <property type="molecule type" value="Genomic_DNA"/>
</dbReference>
<organism evidence="2 3">
    <name type="scientific">Penicillium steckii</name>
    <dbReference type="NCBI Taxonomy" id="303698"/>
    <lineage>
        <taxon>Eukaryota</taxon>
        <taxon>Fungi</taxon>
        <taxon>Dikarya</taxon>
        <taxon>Ascomycota</taxon>
        <taxon>Pezizomycotina</taxon>
        <taxon>Eurotiomycetes</taxon>
        <taxon>Eurotiomycetidae</taxon>
        <taxon>Eurotiales</taxon>
        <taxon>Aspergillaceae</taxon>
        <taxon>Penicillium</taxon>
    </lineage>
</organism>